<evidence type="ECO:0000313" key="16">
    <source>
        <dbReference type="EMBL" id="MFA9477125.1"/>
    </source>
</evidence>
<accession>A0ABV4U0K4</accession>
<dbReference type="InterPro" id="IPR002985">
    <property type="entry name" value="Arg_decrbxlase"/>
</dbReference>
<dbReference type="InterPro" id="IPR040634">
    <property type="entry name" value="Arg_decarb_HB"/>
</dbReference>
<dbReference type="Gene3D" id="1.20.58.930">
    <property type="match status" value="1"/>
</dbReference>
<dbReference type="PRINTS" id="PR01179">
    <property type="entry name" value="ODADCRBXLASE"/>
</dbReference>
<comment type="similarity">
    <text evidence="4 12">Belongs to the Orn/Lys/Arg decarboxylase class-II family. SpeA subfamily.</text>
</comment>
<dbReference type="SUPFAM" id="SSF50621">
    <property type="entry name" value="Alanine racemase C-terminal domain-like"/>
    <property type="match status" value="1"/>
</dbReference>
<dbReference type="Gene3D" id="1.10.287.3440">
    <property type="match status" value="1"/>
</dbReference>
<dbReference type="Proteomes" id="UP001575105">
    <property type="component" value="Unassembled WGS sequence"/>
</dbReference>
<evidence type="ECO:0000259" key="15">
    <source>
        <dbReference type="Pfam" id="PF17944"/>
    </source>
</evidence>
<dbReference type="Pfam" id="PF17810">
    <property type="entry name" value="Arg_decarb_HB"/>
    <property type="match status" value="1"/>
</dbReference>
<comment type="cofactor">
    <cofactor evidence="1 12">
        <name>pyridoxal 5'-phosphate</name>
        <dbReference type="ChEBI" id="CHEBI:597326"/>
    </cofactor>
</comment>
<gene>
    <name evidence="12 16" type="primary">speA</name>
    <name evidence="16" type="ORF">ACERK3_02340</name>
</gene>
<dbReference type="PROSITE" id="PS00879">
    <property type="entry name" value="ODR_DC_2_2"/>
    <property type="match status" value="1"/>
</dbReference>
<dbReference type="Pfam" id="PF02784">
    <property type="entry name" value="Orn_Arg_deC_N"/>
    <property type="match status" value="1"/>
</dbReference>
<keyword evidence="6 12" id="KW-0210">Decarboxylase</keyword>
<keyword evidence="5 12" id="KW-0479">Metal-binding</keyword>
<evidence type="ECO:0000256" key="7">
    <source>
        <dbReference type="ARBA" id="ARBA00022842"/>
    </source>
</evidence>
<dbReference type="InterPro" id="IPR022653">
    <property type="entry name" value="De-COase2_pyr-phos_BS"/>
</dbReference>
<evidence type="ECO:0000256" key="2">
    <source>
        <dbReference type="ARBA" id="ARBA00001946"/>
    </source>
</evidence>
<dbReference type="Gene3D" id="3.20.20.10">
    <property type="entry name" value="Alanine racemase"/>
    <property type="match status" value="1"/>
</dbReference>
<dbReference type="PROSITE" id="PS00878">
    <property type="entry name" value="ODR_DC_2_1"/>
    <property type="match status" value="1"/>
</dbReference>
<evidence type="ECO:0000256" key="4">
    <source>
        <dbReference type="ARBA" id="ARBA00008357"/>
    </source>
</evidence>
<evidence type="ECO:0000259" key="14">
    <source>
        <dbReference type="Pfam" id="PF17810"/>
    </source>
</evidence>
<evidence type="ECO:0000256" key="12">
    <source>
        <dbReference type="HAMAP-Rule" id="MF_01417"/>
    </source>
</evidence>
<comment type="cofactor">
    <cofactor evidence="2 12">
        <name>Mg(2+)</name>
        <dbReference type="ChEBI" id="CHEBI:18420"/>
    </cofactor>
</comment>
<keyword evidence="8 12" id="KW-0663">Pyridoxal phosphate</keyword>
<dbReference type="InterPro" id="IPR000183">
    <property type="entry name" value="Orn/DAP/Arg_de-COase"/>
</dbReference>
<evidence type="ECO:0000313" key="17">
    <source>
        <dbReference type="Proteomes" id="UP001575105"/>
    </source>
</evidence>
<keyword evidence="17" id="KW-1185">Reference proteome</keyword>
<comment type="function">
    <text evidence="3 12">Catalyzes the biosynthesis of agmatine from arginine.</text>
</comment>
<comment type="pathway">
    <text evidence="12">Amine and polyamine biosynthesis; agmatine biosynthesis; agmatine from L-arginine: step 1/1.</text>
</comment>
<feature type="domain" description="Arginine decarboxylase helical bundle" evidence="14">
    <location>
        <begin position="397"/>
        <end position="476"/>
    </location>
</feature>
<dbReference type="NCBIfam" id="NF003763">
    <property type="entry name" value="PRK05354.1"/>
    <property type="match status" value="1"/>
</dbReference>
<sequence>MPNKRSATEDRAAADKLTDAPIAAPAGWSLDAAGELYGIHQWGQGYFSINEKGHVVVRPDKRAEREVDLKQLVDDLRKRDVQPPLLIRFSDILSHRLAELAEVFKTAITENEYQGGYRCVYPIKVNQQRHVVEEIQAFGQAHGFGLEAGSKPELLAVMAMVQDDETPIVCNGFKDAQFIEAVILATKIGKNIIPVVEKYSELKLIVRYAKLHNVKPKIGIRVKLSARGAGRWEQSGGPRSKFGLFVSEVVEAVDYLRSENMLDCLNLVHFHLGSQINNIRNIKSAIIELMRVYVEIHRMGAGLQYVDVGGGLGVDYDGSKTNFASSINYSLQEYANDVIYHVKETCDAAGVPHPTVISESGRAMVAYHSVLVFNVLGWSGFDKFELPDRPSDDERAKLPKAIQMLFDCFHEISEKNLHEYYHDAQLARDEVLHLFNLGYCTLELRGLAERLYYGVCSKVLAIVRTLPYVPEEFEGLEAGLSDTYFCNYSIFQSMPDAWAIDQLFPIMPIHRLEQEPTCQGIIADITCDSDGKIDQFIGEQDVKPVLELHPYSQGDDYYLATFLVGAYQEILGDLHNLLGDTNAVHVSIDEQGEVEIEEIVEGDTVTEVLRYVQFDTEDLRRNFRKSVEQALRQKKLTLEESRVLRRFYEDGLQGYTYLT</sequence>
<evidence type="ECO:0000256" key="10">
    <source>
        <dbReference type="ARBA" id="ARBA00023115"/>
    </source>
</evidence>
<dbReference type="Gene3D" id="2.40.37.10">
    <property type="entry name" value="Lyase, Ornithine Decarboxylase, Chain A, domain 1"/>
    <property type="match status" value="1"/>
</dbReference>
<evidence type="ECO:0000256" key="9">
    <source>
        <dbReference type="ARBA" id="ARBA00023066"/>
    </source>
</evidence>
<evidence type="ECO:0000256" key="8">
    <source>
        <dbReference type="ARBA" id="ARBA00022898"/>
    </source>
</evidence>
<evidence type="ECO:0000256" key="1">
    <source>
        <dbReference type="ARBA" id="ARBA00001933"/>
    </source>
</evidence>
<proteinExistence type="inferred from homology"/>
<dbReference type="GO" id="GO:0008792">
    <property type="term" value="F:arginine decarboxylase activity"/>
    <property type="evidence" value="ECO:0007669"/>
    <property type="project" value="UniProtKB-EC"/>
</dbReference>
<feature type="domain" description="Arginine decarboxylase C-terminal helical" evidence="15">
    <location>
        <begin position="605"/>
        <end position="658"/>
    </location>
</feature>
<keyword evidence="11 12" id="KW-0456">Lyase</keyword>
<dbReference type="PANTHER" id="PTHR43295">
    <property type="entry name" value="ARGININE DECARBOXYLASE"/>
    <property type="match status" value="1"/>
</dbReference>
<feature type="binding site" evidence="12">
    <location>
        <begin position="306"/>
        <end position="316"/>
    </location>
    <ligand>
        <name>substrate</name>
    </ligand>
</feature>
<dbReference type="NCBIfam" id="TIGR01273">
    <property type="entry name" value="speA"/>
    <property type="match status" value="1"/>
</dbReference>
<dbReference type="PANTHER" id="PTHR43295:SF9">
    <property type="entry name" value="BIOSYNTHETIC ARGININE DECARBOXYLASE"/>
    <property type="match status" value="1"/>
</dbReference>
<dbReference type="CDD" id="cd06830">
    <property type="entry name" value="PLPDE_III_ADC"/>
    <property type="match status" value="1"/>
</dbReference>
<keyword evidence="9 12" id="KW-0745">Spermidine biosynthesis</keyword>
<dbReference type="EMBL" id="JBGUBD010000001">
    <property type="protein sequence ID" value="MFA9477125.1"/>
    <property type="molecule type" value="Genomic_DNA"/>
</dbReference>
<evidence type="ECO:0000259" key="13">
    <source>
        <dbReference type="Pfam" id="PF02784"/>
    </source>
</evidence>
<dbReference type="PRINTS" id="PR01180">
    <property type="entry name" value="ARGDCRBXLASE"/>
</dbReference>
<dbReference type="SUPFAM" id="SSF51419">
    <property type="entry name" value="PLP-binding barrel"/>
    <property type="match status" value="1"/>
</dbReference>
<comment type="caution">
    <text evidence="16">The sequence shown here is derived from an EMBL/GenBank/DDBJ whole genome shotgun (WGS) entry which is preliminary data.</text>
</comment>
<dbReference type="HAMAP" id="MF_01417">
    <property type="entry name" value="SpeA"/>
    <property type="match status" value="1"/>
</dbReference>
<dbReference type="Pfam" id="PF17944">
    <property type="entry name" value="Arg_decarbox_C"/>
    <property type="match status" value="1"/>
</dbReference>
<reference evidence="16 17" key="1">
    <citation type="submission" date="2024-08" db="EMBL/GenBank/DDBJ databases">
        <title>Whole-genome sequencing of halo(alkali)philic microorganisms from hypersaline lakes.</title>
        <authorList>
            <person name="Sorokin D.Y."/>
            <person name="Merkel A.Y."/>
            <person name="Messina E."/>
            <person name="Yakimov M."/>
        </authorList>
    </citation>
    <scope>NUCLEOTIDE SEQUENCE [LARGE SCALE GENOMIC DNA]</scope>
    <source>
        <strain evidence="16 17">AB-hyl4</strain>
    </source>
</reference>
<evidence type="ECO:0000256" key="11">
    <source>
        <dbReference type="ARBA" id="ARBA00023239"/>
    </source>
</evidence>
<dbReference type="EC" id="4.1.1.19" evidence="12"/>
<comment type="catalytic activity">
    <reaction evidence="12">
        <text>L-arginine + H(+) = agmatine + CO2</text>
        <dbReference type="Rhea" id="RHEA:17641"/>
        <dbReference type="ChEBI" id="CHEBI:15378"/>
        <dbReference type="ChEBI" id="CHEBI:16526"/>
        <dbReference type="ChEBI" id="CHEBI:32682"/>
        <dbReference type="ChEBI" id="CHEBI:58145"/>
        <dbReference type="EC" id="4.1.1.19"/>
    </reaction>
</comment>
<evidence type="ECO:0000256" key="3">
    <source>
        <dbReference type="ARBA" id="ARBA00002257"/>
    </source>
</evidence>
<protein>
    <recommendedName>
        <fullName evidence="12">Biosynthetic arginine decarboxylase</fullName>
        <shortName evidence="12">ADC</shortName>
        <ecNumber evidence="12">4.1.1.19</ecNumber>
    </recommendedName>
</protein>
<keyword evidence="7 12" id="KW-0460">Magnesium</keyword>
<evidence type="ECO:0000256" key="5">
    <source>
        <dbReference type="ARBA" id="ARBA00022723"/>
    </source>
</evidence>
<name>A0ABV4U0K4_9BACT</name>
<dbReference type="InterPro" id="IPR022657">
    <property type="entry name" value="De-COase2_CS"/>
</dbReference>
<keyword evidence="10 12" id="KW-0620">Polyamine biosynthesis</keyword>
<dbReference type="InterPro" id="IPR029066">
    <property type="entry name" value="PLP-binding_barrel"/>
</dbReference>
<dbReference type="InterPro" id="IPR009006">
    <property type="entry name" value="Ala_racemase/Decarboxylase_C"/>
</dbReference>
<dbReference type="InterPro" id="IPR022644">
    <property type="entry name" value="De-COase2_N"/>
</dbReference>
<evidence type="ECO:0000256" key="6">
    <source>
        <dbReference type="ARBA" id="ARBA00022793"/>
    </source>
</evidence>
<dbReference type="RefSeq" id="WP_425344046.1">
    <property type="nucleotide sequence ID" value="NZ_JBGUBD010000001.1"/>
</dbReference>
<feature type="domain" description="Orn/DAP/Arg decarboxylase 2 N-terminal" evidence="13">
    <location>
        <begin position="114"/>
        <end position="366"/>
    </location>
</feature>
<dbReference type="InterPro" id="IPR041128">
    <property type="entry name" value="Arg_decarbox_C"/>
</dbReference>
<dbReference type="PIRSF" id="PIRSF001336">
    <property type="entry name" value="Arg_decrbxlase"/>
    <property type="match status" value="1"/>
</dbReference>
<feature type="modified residue" description="N6-(pyridoxal phosphate)lysine" evidence="12">
    <location>
        <position position="124"/>
    </location>
</feature>
<organism evidence="16 17">
    <name type="scientific">Natronomicrosphaera hydrolytica</name>
    <dbReference type="NCBI Taxonomy" id="3242702"/>
    <lineage>
        <taxon>Bacteria</taxon>
        <taxon>Pseudomonadati</taxon>
        <taxon>Planctomycetota</taxon>
        <taxon>Phycisphaerae</taxon>
        <taxon>Phycisphaerales</taxon>
        <taxon>Phycisphaeraceae</taxon>
        <taxon>Natronomicrosphaera</taxon>
    </lineage>
</organism>